<dbReference type="RefSeq" id="XP_041549710.1">
    <property type="nucleotide sequence ID" value="XM_041699752.1"/>
</dbReference>
<dbReference type="EMBL" id="AP024443">
    <property type="protein sequence ID" value="BCS17516.1"/>
    <property type="molecule type" value="Genomic_DNA"/>
</dbReference>
<feature type="compositionally biased region" description="Low complexity" evidence="1">
    <location>
        <begin position="294"/>
        <end position="303"/>
    </location>
</feature>
<sequence length="352" mass="37032">MVWQWVEPNCCADSDSISIPRVSAARRNQYKIFCINNQLIVFIMPTASTTLGWTLANWGSAPATWTRSSSCSQPSHIYYADNDVPSIPAMFESCPATTLDDCGPRPTNSDLVDDFLSDQRNIPYWSPGVRCPSGWTSVGAASRPSDGQVSTTGIFTIDALPTGSWNDNDPIALGVQGALGALLDPSETAIACCPSSMSVGRNGLCYSTLPSHSISTACFADFGGQDPDLEGVSTTFVLFGVTHTGDILVPTTTAPRTPTHTTTRTLSARETDELVAATMAGPIYLVHRARDGNGSDSNGNDNSNDNDDDSGSSNSDNDSSNGDSGQDNGASRLAMAGVLGLSLLAGMALVPW</sequence>
<evidence type="ECO:0000313" key="3">
    <source>
        <dbReference type="Proteomes" id="UP000654913"/>
    </source>
</evidence>
<reference evidence="2" key="2">
    <citation type="submission" date="2021-02" db="EMBL/GenBank/DDBJ databases">
        <title>Aspergillus puulaauensis MK2 genome sequence.</title>
        <authorList>
            <person name="Futagami T."/>
            <person name="Mori K."/>
            <person name="Kadooka C."/>
            <person name="Tanaka T."/>
        </authorList>
    </citation>
    <scope>NUCLEOTIDE SEQUENCE</scope>
    <source>
        <strain evidence="2">MK2</strain>
    </source>
</reference>
<feature type="region of interest" description="Disordered" evidence="1">
    <location>
        <begin position="288"/>
        <end position="329"/>
    </location>
</feature>
<dbReference type="Proteomes" id="UP000654913">
    <property type="component" value="Chromosome 1"/>
</dbReference>
<proteinExistence type="predicted"/>
<keyword evidence="3" id="KW-1185">Reference proteome</keyword>
<accession>A0A7R8AG09</accession>
<gene>
    <name evidence="2" type="ORF">APUU_10344A</name>
</gene>
<dbReference type="GeneID" id="64967521"/>
<dbReference type="OrthoDB" id="5429716at2759"/>
<evidence type="ECO:0000256" key="1">
    <source>
        <dbReference type="SAM" id="MobiDB-lite"/>
    </source>
</evidence>
<organism evidence="2 3">
    <name type="scientific">Aspergillus puulaauensis</name>
    <dbReference type="NCBI Taxonomy" id="1220207"/>
    <lineage>
        <taxon>Eukaryota</taxon>
        <taxon>Fungi</taxon>
        <taxon>Dikarya</taxon>
        <taxon>Ascomycota</taxon>
        <taxon>Pezizomycotina</taxon>
        <taxon>Eurotiomycetes</taxon>
        <taxon>Eurotiomycetidae</taxon>
        <taxon>Eurotiales</taxon>
        <taxon>Aspergillaceae</taxon>
        <taxon>Aspergillus</taxon>
    </lineage>
</organism>
<reference evidence="2" key="1">
    <citation type="submission" date="2021-01" db="EMBL/GenBank/DDBJ databases">
        <authorList>
            <consortium name="Aspergillus puulaauensis MK2 genome sequencing consortium"/>
            <person name="Kazuki M."/>
            <person name="Futagami T."/>
        </authorList>
    </citation>
    <scope>NUCLEOTIDE SEQUENCE</scope>
    <source>
        <strain evidence="2">MK2</strain>
    </source>
</reference>
<name>A0A7R8AG09_9EURO</name>
<feature type="compositionally biased region" description="Low complexity" evidence="1">
    <location>
        <begin position="311"/>
        <end position="329"/>
    </location>
</feature>
<evidence type="ECO:0000313" key="2">
    <source>
        <dbReference type="EMBL" id="BCS17516.1"/>
    </source>
</evidence>
<protein>
    <submittedName>
        <fullName evidence="2">Uncharacterized protein</fullName>
    </submittedName>
</protein>
<dbReference type="KEGG" id="apuu:APUU_10344A"/>
<dbReference type="AlphaFoldDB" id="A0A7R8AG09"/>